<evidence type="ECO:0000313" key="1">
    <source>
        <dbReference type="EMBL" id="QBZ58225.1"/>
    </source>
</evidence>
<dbReference type="VEuPathDB" id="FungiDB:M_BR32_EuGene_00121881"/>
<dbReference type="InterPro" id="IPR050410">
    <property type="entry name" value="CCR4/nocturin_mRNA_transcr"/>
</dbReference>
<evidence type="ECO:0000313" key="2">
    <source>
        <dbReference type="Proteomes" id="UP000294847"/>
    </source>
</evidence>
<dbReference type="PANTHER" id="PTHR12121:SF36">
    <property type="entry name" value="ENDONUCLEASE_EXONUCLEASE_PHOSPHATASE DOMAIN-CONTAINING PROTEIN"/>
    <property type="match status" value="1"/>
</dbReference>
<dbReference type="Gene3D" id="3.60.10.10">
    <property type="entry name" value="Endonuclease/exonuclease/phosphatase"/>
    <property type="match status" value="1"/>
</dbReference>
<dbReference type="Proteomes" id="UP000294847">
    <property type="component" value="Chromosome 3"/>
</dbReference>
<name>A0A4V1C607_PYROR</name>
<dbReference type="GO" id="GO:0000175">
    <property type="term" value="F:3'-5'-RNA exonuclease activity"/>
    <property type="evidence" value="ECO:0007669"/>
    <property type="project" value="TreeGrafter"/>
</dbReference>
<accession>A0A4V1C607</accession>
<proteinExistence type="predicted"/>
<sequence length="309" mass="33180">MLPTNLIALLLAAASAVDAGALIPRQAKPLALRVTSFNIRFDAEVSRREKQEKAWSDRKPVLVKTMADIAAKPATAGAPAIFGLQEVLSNQLSDIKKGMGAGWDHIGVAREDGKSKGEFSPIIYNTKDLKVVTSATKWLTETPDKPSKAAGAGSSRIVTLAVFEHVATKKRFLHANTHLDNVSPEARIAGIKVAVAQIQDMLKAQGGKLPVSLTGDFNSVAGGDAAKALADMNFVKDVHDVATKAQRSGEELTYTAFEQGAGRGRIDFVWIGPNADAPYTVQKYEVRANFVDNLFMSDHRAVVADITMK</sequence>
<dbReference type="EMBL" id="CP034206">
    <property type="protein sequence ID" value="QBZ58225.1"/>
    <property type="molecule type" value="Genomic_DNA"/>
</dbReference>
<organism evidence="1 2">
    <name type="scientific">Pyricularia oryzae</name>
    <name type="common">Rice blast fungus</name>
    <name type="synonym">Magnaporthe oryzae</name>
    <dbReference type="NCBI Taxonomy" id="318829"/>
    <lineage>
        <taxon>Eukaryota</taxon>
        <taxon>Fungi</taxon>
        <taxon>Dikarya</taxon>
        <taxon>Ascomycota</taxon>
        <taxon>Pezizomycotina</taxon>
        <taxon>Sordariomycetes</taxon>
        <taxon>Sordariomycetidae</taxon>
        <taxon>Magnaporthales</taxon>
        <taxon>Pyriculariaceae</taxon>
        <taxon>Pyricularia</taxon>
    </lineage>
</organism>
<gene>
    <name evidence="1" type="ORF">PoMZ_03170</name>
</gene>
<dbReference type="InterPro" id="IPR036691">
    <property type="entry name" value="Endo/exonu/phosph_ase_sf"/>
</dbReference>
<dbReference type="PANTHER" id="PTHR12121">
    <property type="entry name" value="CARBON CATABOLITE REPRESSOR PROTEIN 4"/>
    <property type="match status" value="1"/>
</dbReference>
<dbReference type="AlphaFoldDB" id="A0A4V1C607"/>
<dbReference type="SUPFAM" id="SSF56219">
    <property type="entry name" value="DNase I-like"/>
    <property type="match status" value="1"/>
</dbReference>
<reference evidence="1 2" key="1">
    <citation type="journal article" date="2019" name="Mol. Biol. Evol.">
        <title>Blast fungal genomes show frequent chromosomal changes, gene gains and losses, and effector gene turnover.</title>
        <authorList>
            <person name="Gomez Luciano L.B."/>
            <person name="Jason Tsai I."/>
            <person name="Chuma I."/>
            <person name="Tosa Y."/>
            <person name="Chen Y.H."/>
            <person name="Li J.Y."/>
            <person name="Li M.Y."/>
            <person name="Jade Lu M.Y."/>
            <person name="Nakayashiki H."/>
            <person name="Li W.H."/>
        </authorList>
    </citation>
    <scope>NUCLEOTIDE SEQUENCE [LARGE SCALE GENOMIC DNA]</scope>
    <source>
        <strain evidence="1">MZ5-1-6</strain>
    </source>
</reference>
<dbReference type="CDD" id="cd09083">
    <property type="entry name" value="EEP-1"/>
    <property type="match status" value="1"/>
</dbReference>
<protein>
    <submittedName>
        <fullName evidence="1">Uncharacterized protein</fullName>
    </submittedName>
</protein>